<name>S8F902_FOMSC</name>
<accession>S8F902</accession>
<sequence length="187" mass="21520">MHLSTFVPYALVATASLAAAYPVDTDMLTARADSDVVLTARDMEVISLFAREYVAATLAARVDQPQREHFKTHEEYEKAWIAWNRNNRKIDHAQQAINKKYNAGEQPQREQFGTHEEYEKAWLQWSKTSRKSAHASQDMLKKQDAKGEKEQEKLRQKASGEKKPGILSKIFGKKSRRALLSEWDELE</sequence>
<proteinExistence type="predicted"/>
<feature type="chain" id="PRO_5004550840" evidence="2">
    <location>
        <begin position="21"/>
        <end position="187"/>
    </location>
</feature>
<evidence type="ECO:0000256" key="1">
    <source>
        <dbReference type="SAM" id="MobiDB-lite"/>
    </source>
</evidence>
<evidence type="ECO:0000256" key="2">
    <source>
        <dbReference type="SAM" id="SignalP"/>
    </source>
</evidence>
<gene>
    <name evidence="3" type="ORF">FOMPIDRAFT_1017861</name>
</gene>
<reference evidence="3 4" key="1">
    <citation type="journal article" date="2012" name="Science">
        <title>The Paleozoic origin of enzymatic lignin decomposition reconstructed from 31 fungal genomes.</title>
        <authorList>
            <person name="Floudas D."/>
            <person name="Binder M."/>
            <person name="Riley R."/>
            <person name="Barry K."/>
            <person name="Blanchette R.A."/>
            <person name="Henrissat B."/>
            <person name="Martinez A.T."/>
            <person name="Otillar R."/>
            <person name="Spatafora J.W."/>
            <person name="Yadav J.S."/>
            <person name="Aerts A."/>
            <person name="Benoit I."/>
            <person name="Boyd A."/>
            <person name="Carlson A."/>
            <person name="Copeland A."/>
            <person name="Coutinho P.M."/>
            <person name="de Vries R.P."/>
            <person name="Ferreira P."/>
            <person name="Findley K."/>
            <person name="Foster B."/>
            <person name="Gaskell J."/>
            <person name="Glotzer D."/>
            <person name="Gorecki P."/>
            <person name="Heitman J."/>
            <person name="Hesse C."/>
            <person name="Hori C."/>
            <person name="Igarashi K."/>
            <person name="Jurgens J.A."/>
            <person name="Kallen N."/>
            <person name="Kersten P."/>
            <person name="Kohler A."/>
            <person name="Kuees U."/>
            <person name="Kumar T.K.A."/>
            <person name="Kuo A."/>
            <person name="LaButti K."/>
            <person name="Larrondo L.F."/>
            <person name="Lindquist E."/>
            <person name="Ling A."/>
            <person name="Lombard V."/>
            <person name="Lucas S."/>
            <person name="Lundell T."/>
            <person name="Martin R."/>
            <person name="McLaughlin D.J."/>
            <person name="Morgenstern I."/>
            <person name="Morin E."/>
            <person name="Murat C."/>
            <person name="Nagy L.G."/>
            <person name="Nolan M."/>
            <person name="Ohm R.A."/>
            <person name="Patyshakuliyeva A."/>
            <person name="Rokas A."/>
            <person name="Ruiz-Duenas F.J."/>
            <person name="Sabat G."/>
            <person name="Salamov A."/>
            <person name="Samejima M."/>
            <person name="Schmutz J."/>
            <person name="Slot J.C."/>
            <person name="St John F."/>
            <person name="Stenlid J."/>
            <person name="Sun H."/>
            <person name="Sun S."/>
            <person name="Syed K."/>
            <person name="Tsang A."/>
            <person name="Wiebenga A."/>
            <person name="Young D."/>
            <person name="Pisabarro A."/>
            <person name="Eastwood D.C."/>
            <person name="Martin F."/>
            <person name="Cullen D."/>
            <person name="Grigoriev I.V."/>
            <person name="Hibbett D.S."/>
        </authorList>
    </citation>
    <scope>NUCLEOTIDE SEQUENCE</scope>
    <source>
        <strain evidence="4">FP-58527</strain>
    </source>
</reference>
<protein>
    <submittedName>
        <fullName evidence="3">Uncharacterized protein</fullName>
    </submittedName>
</protein>
<feature type="compositionally biased region" description="Basic and acidic residues" evidence="1">
    <location>
        <begin position="139"/>
        <end position="164"/>
    </location>
</feature>
<dbReference type="Proteomes" id="UP000015241">
    <property type="component" value="Unassembled WGS sequence"/>
</dbReference>
<dbReference type="HOGENOM" id="CLU_1415194_0_0_1"/>
<evidence type="ECO:0000313" key="4">
    <source>
        <dbReference type="Proteomes" id="UP000015241"/>
    </source>
</evidence>
<feature type="signal peptide" evidence="2">
    <location>
        <begin position="1"/>
        <end position="20"/>
    </location>
</feature>
<feature type="region of interest" description="Disordered" evidence="1">
    <location>
        <begin position="129"/>
        <end position="168"/>
    </location>
</feature>
<evidence type="ECO:0000313" key="3">
    <source>
        <dbReference type="EMBL" id="EPS98130.1"/>
    </source>
</evidence>
<dbReference type="EMBL" id="KE504168">
    <property type="protein sequence ID" value="EPS98130.1"/>
    <property type="molecule type" value="Genomic_DNA"/>
</dbReference>
<dbReference type="AlphaFoldDB" id="S8F902"/>
<keyword evidence="2" id="KW-0732">Signal</keyword>
<dbReference type="OrthoDB" id="2810960at2759"/>
<dbReference type="InParanoid" id="S8F902"/>
<keyword evidence="4" id="KW-1185">Reference proteome</keyword>
<organism evidence="3 4">
    <name type="scientific">Fomitopsis schrenkii</name>
    <name type="common">Brown rot fungus</name>
    <dbReference type="NCBI Taxonomy" id="2126942"/>
    <lineage>
        <taxon>Eukaryota</taxon>
        <taxon>Fungi</taxon>
        <taxon>Dikarya</taxon>
        <taxon>Basidiomycota</taxon>
        <taxon>Agaricomycotina</taxon>
        <taxon>Agaricomycetes</taxon>
        <taxon>Polyporales</taxon>
        <taxon>Fomitopsis</taxon>
    </lineage>
</organism>